<dbReference type="PANTHER" id="PTHR46954">
    <property type="entry name" value="C2H2-TYPE DOMAIN-CONTAINING PROTEIN"/>
    <property type="match status" value="1"/>
</dbReference>
<dbReference type="InterPro" id="IPR036179">
    <property type="entry name" value="Ig-like_dom_sf"/>
</dbReference>
<dbReference type="Gene3D" id="2.60.40.10">
    <property type="entry name" value="Immunoglobulins"/>
    <property type="match status" value="1"/>
</dbReference>
<dbReference type="PROSITE" id="PS50835">
    <property type="entry name" value="IG_LIKE"/>
    <property type="match status" value="1"/>
</dbReference>
<reference evidence="3" key="1">
    <citation type="submission" date="2018-11" db="EMBL/GenBank/DDBJ databases">
        <authorList>
            <person name="Alioto T."/>
            <person name="Alioto T."/>
        </authorList>
    </citation>
    <scope>NUCLEOTIDE SEQUENCE</scope>
</reference>
<dbReference type="PANTHER" id="PTHR46954:SF1">
    <property type="entry name" value="C2H2-TYPE DOMAIN-CONTAINING PROTEIN"/>
    <property type="match status" value="1"/>
</dbReference>
<feature type="domain" description="SEA" evidence="1">
    <location>
        <begin position="1362"/>
        <end position="1475"/>
    </location>
</feature>
<keyword evidence="4" id="KW-1185">Reference proteome</keyword>
<dbReference type="SMART" id="SM00409">
    <property type="entry name" value="IG"/>
    <property type="match status" value="1"/>
</dbReference>
<dbReference type="SUPFAM" id="SSF48726">
    <property type="entry name" value="Immunoglobulin"/>
    <property type="match status" value="1"/>
</dbReference>
<protein>
    <recommendedName>
        <fullName evidence="5">Ig-like domain-containing protein</fullName>
    </recommendedName>
</protein>
<evidence type="ECO:0000313" key="4">
    <source>
        <dbReference type="Proteomes" id="UP000596742"/>
    </source>
</evidence>
<proteinExistence type="predicted"/>
<evidence type="ECO:0000259" key="1">
    <source>
        <dbReference type="PROSITE" id="PS50024"/>
    </source>
</evidence>
<dbReference type="InterPro" id="IPR003599">
    <property type="entry name" value="Ig_sub"/>
</dbReference>
<dbReference type="InterPro" id="IPR003598">
    <property type="entry name" value="Ig_sub2"/>
</dbReference>
<dbReference type="InterPro" id="IPR013783">
    <property type="entry name" value="Ig-like_fold"/>
</dbReference>
<evidence type="ECO:0000313" key="3">
    <source>
        <dbReference type="EMBL" id="VDI32358.1"/>
    </source>
</evidence>
<organism evidence="3 4">
    <name type="scientific">Mytilus galloprovincialis</name>
    <name type="common">Mediterranean mussel</name>
    <dbReference type="NCBI Taxonomy" id="29158"/>
    <lineage>
        <taxon>Eukaryota</taxon>
        <taxon>Metazoa</taxon>
        <taxon>Spiralia</taxon>
        <taxon>Lophotrochozoa</taxon>
        <taxon>Mollusca</taxon>
        <taxon>Bivalvia</taxon>
        <taxon>Autobranchia</taxon>
        <taxon>Pteriomorphia</taxon>
        <taxon>Mytilida</taxon>
        <taxon>Mytiloidea</taxon>
        <taxon>Mytilidae</taxon>
        <taxon>Mytilinae</taxon>
        <taxon>Mytilus</taxon>
    </lineage>
</organism>
<comment type="caution">
    <text evidence="3">The sequence shown here is derived from an EMBL/GenBank/DDBJ whole genome shotgun (WGS) entry which is preliminary data.</text>
</comment>
<name>A0A8B6EEH3_MYTGA</name>
<dbReference type="Pfam" id="PF13927">
    <property type="entry name" value="Ig_3"/>
    <property type="match status" value="1"/>
</dbReference>
<dbReference type="InterPro" id="IPR000082">
    <property type="entry name" value="SEA_dom"/>
</dbReference>
<sequence length="1693" mass="192082">MQGANKANHLPNIKHELNQKNKLFNDIIEWLRAQNVGFLSTNKDSLGVNLVNTLTDILWYVDGNHHTLASRACDIPEALTHFNGYYKPELRKRKKIDSTSLQENILRSHSTALLLLTENGFLKREKWLPIKTILLEFGQNLKKYADFLVSQQYRTECSASKKVFQGDKERWEYLAPVSNINPTKQARYNLLHTAIIHSDFFAPIVVNDYSPGEPNRRYDYFKGLIVPVKCCQFTYTGSKEHLMFLWKVPMVSESDLLTKNMQIACNLRKSLPVYHSRAMRREFLSLFGRTISNKSAFLREAYRRLTGDQSASLTASQTEVDRRISEILDNEDSELICDLRLNNRGQPEKYNEFLSECQNYINEKLELAVDDRRHDKIDKGGDVITHLADAFSVRDLYEQVKAKLAPNILVPSQQWLRWQFWPRHANFQSSHRYTGKLKVKFMIQSRQFRKTHVDMHYASAIFRYQKEFAIMYKPFCNFVCMDDKHKLKVGEPGYPVATVERGKQVIVAMGKKFEVADHDFTKFSITPSVNLFSEIPDEIEQTFYGGQVFVGVKETAFQSSSPWRHATEMSKILKNSFLENGMIKPILIFYSDGGPDHRLTYVSVQMSLICLFLIFDLDMICVARTPPQNSWKNPAERIMSILNLGFQSLGLMREKTEHYEKQLDSANSLGEIRKLAEKYPTIEEEVLDSVEPVRILLSNVITRLKWKDKNLKVFNPATEGEIFDLRREILKIDQDIKVTDSTQQDIKKRKLFVSFLNDHCKIAQYIFSVKKCGKTSCHVCKKPRLSNEMFERLYHLPDPEPLNCDKYKSFDQLYGKPTSEKYRPSLVGKPSSEHGLPFSPSSQYAKNVEMVVLCSDCDKPRVLYSKKVVRGVRRTQLSNCLTDIQYTCGFSFDELDLEEETHVLKTVFLRKNITCNCTIELTYYSAGFEDVCFFCGTDELEPAEAGDEDEAKKYYPLCTGCKDNDVPSVSLSKVSYSVASGSVTLECSVTSTLAVTNVFWQRQVLGDIETINSQTNITKYSGSSTSNPSLTILNALPSDEGSYVCFASSSGGQGHSGITKLSVTGVGNPCTDSSLLLSPSLACVAASSGDLARNGITAEEKCSILMGTILSCIINKIKTDYSGRTCTEEQRHNIIVNNREDIGNMLNVDPMSCLPTSSCTDIEAITYYIPVICESQINSLRSFGSCSDFSDALKCYYYHVGTDKCDMTQYMNTVSTNYTKWIEDIKKPEPNTCNVDMDWIGPGSKVSLCSDPDAVHLIVNMYCPNDLKEFISASQDDKCMKASNLVVCIEQQLKAVLKAICTIDSIYQLISMYQTQIIGVSNQPSIQDCHIVMTTPAEEMTTMEEAMTTMDPQTTTATIVVVEGEFEANMKVNKTWDSKFEDKNSTEYNELTEKFRNQTLALYNYKNSSVEVEDIVILEVSKGSIVFVIVIILKKDSPNFRNWTSEKLIQETATIIEAVKKDPEVDNLDFVQTINTQEISVKEVTVVLTECDKNSYIKTIIHNSCDAALRRLTQVPDSQERCRIFLQMIGCVVFNAQQCSVEKVTKTMTTHFQDIVSGVGIVTGFDPSSCYASVDTVVLPTMMPITSPVRPCVHPDVLSYILNFDCHYDAIPTDIEQGASMTEKCRFYWQSSACVYRMSKMNPLLQSAGACTYSDITSVLQQHASQMYQVKPNNVTPLDCYSKHFNVYRTFSC</sequence>
<dbReference type="PROSITE" id="PS50024">
    <property type="entry name" value="SEA"/>
    <property type="match status" value="1"/>
</dbReference>
<dbReference type="OrthoDB" id="10003658at2759"/>
<gene>
    <name evidence="3" type="ORF">MGAL_10B071554</name>
</gene>
<dbReference type="Proteomes" id="UP000596742">
    <property type="component" value="Unassembled WGS sequence"/>
</dbReference>
<dbReference type="InterPro" id="IPR007110">
    <property type="entry name" value="Ig-like_dom"/>
</dbReference>
<feature type="domain" description="Ig-like" evidence="2">
    <location>
        <begin position="967"/>
        <end position="1062"/>
    </location>
</feature>
<dbReference type="SMART" id="SM00408">
    <property type="entry name" value="IGc2"/>
    <property type="match status" value="1"/>
</dbReference>
<evidence type="ECO:0008006" key="5">
    <source>
        <dbReference type="Google" id="ProtNLM"/>
    </source>
</evidence>
<accession>A0A8B6EEH3</accession>
<dbReference type="EMBL" id="UYJE01004900">
    <property type="protein sequence ID" value="VDI32358.1"/>
    <property type="molecule type" value="Genomic_DNA"/>
</dbReference>
<dbReference type="CDD" id="cd00099">
    <property type="entry name" value="IgV"/>
    <property type="match status" value="1"/>
</dbReference>
<evidence type="ECO:0000259" key="2">
    <source>
        <dbReference type="PROSITE" id="PS50835"/>
    </source>
</evidence>